<evidence type="ECO:0000256" key="1">
    <source>
        <dbReference type="ARBA" id="ARBA00004141"/>
    </source>
</evidence>
<dbReference type="KEGG" id="cpoy:GP475_06100"/>
<dbReference type="EMBL" id="CP046884">
    <property type="protein sequence ID" value="QNQ90257.1"/>
    <property type="molecule type" value="Genomic_DNA"/>
</dbReference>
<evidence type="ECO:0000313" key="9">
    <source>
        <dbReference type="Proteomes" id="UP000516320"/>
    </source>
</evidence>
<evidence type="ECO:0000256" key="5">
    <source>
        <dbReference type="ARBA" id="ARBA00022970"/>
    </source>
</evidence>
<comment type="subcellular location">
    <subcellularLocation>
        <location evidence="1">Membrane</location>
        <topology evidence="1">Multi-pass membrane protein</topology>
    </subcellularLocation>
</comment>
<name>A0A7H0SNY2_9CORY</name>
<proteinExistence type="inferred from homology"/>
<dbReference type="Proteomes" id="UP000516320">
    <property type="component" value="Chromosome"/>
</dbReference>
<dbReference type="PIRSF" id="PIRSF006060">
    <property type="entry name" value="AA_transporter"/>
    <property type="match status" value="1"/>
</dbReference>
<evidence type="ECO:0000256" key="6">
    <source>
        <dbReference type="ARBA" id="ARBA00022989"/>
    </source>
</evidence>
<organism evidence="8 9">
    <name type="scientific">Corynebacterium poyangense</name>
    <dbReference type="NCBI Taxonomy" id="2684405"/>
    <lineage>
        <taxon>Bacteria</taxon>
        <taxon>Bacillati</taxon>
        <taxon>Actinomycetota</taxon>
        <taxon>Actinomycetes</taxon>
        <taxon>Mycobacteriales</taxon>
        <taxon>Corynebacteriaceae</taxon>
        <taxon>Corynebacterium</taxon>
    </lineage>
</organism>
<keyword evidence="9" id="KW-1185">Reference proteome</keyword>
<evidence type="ECO:0000256" key="4">
    <source>
        <dbReference type="ARBA" id="ARBA00022692"/>
    </source>
</evidence>
<dbReference type="FunFam" id="1.20.1740.10:FF:000001">
    <property type="entry name" value="Amino acid permease"/>
    <property type="match status" value="1"/>
</dbReference>
<dbReference type="Pfam" id="PF00324">
    <property type="entry name" value="AA_permease"/>
    <property type="match status" value="1"/>
</dbReference>
<keyword evidence="4" id="KW-0812">Transmembrane</keyword>
<dbReference type="PANTHER" id="PTHR43341:SF1">
    <property type="entry name" value="GENERAL AMINO-ACID PERMEASE GAP1"/>
    <property type="match status" value="1"/>
</dbReference>
<evidence type="ECO:0000256" key="7">
    <source>
        <dbReference type="ARBA" id="ARBA00023136"/>
    </source>
</evidence>
<keyword evidence="6" id="KW-1133">Transmembrane helix</keyword>
<sequence>MSDQPSTGPTLRRSLRARHLNMIAIGGAIGTGLFVASGATISDAGPGGALVAYALVGIMVWLVMQSLGEMAAFLPVAGSFQEYGTRFVSPSFGFAMGWNYWFNWAITVAAELVAAALVMKYWLPDVPSIIWSALFLALLFGLNALSARAYGEGEFWFAAIKVTTVVVFLVIGVAMILGILGGHDVGAHNWTTGDAPFVHGGLGILAVFLAAGYSFQGTELVGVAAGEAENPEENIPRAIRTIFWRILLFYIGAIAVIGFLIPYTDPNLLNSSEENIAISPFTLVFHRAGIAFAAALMNTVILTSVLSAGNSGLFASTRMLFALSHQGHAPKFFGKLNSRHIPMRALIATTCIGMAGFITSLVGDGAAYEFLLTLSALAGFITWMGISWSHYCFRKALAAQHHDLNELPYRSRFFPLGAIIALLLCLAVVVGQAYEPMTTGEGLFSVLAPYAGIPCFLALWIGHKIKTRSPAVDPAHADLSRDMANLPENI</sequence>
<dbReference type="InterPro" id="IPR004840">
    <property type="entry name" value="Amino_acid_permease_CS"/>
</dbReference>
<reference evidence="8 9" key="1">
    <citation type="submission" date="2019-12" db="EMBL/GenBank/DDBJ databases">
        <title>Corynebacterium sp. nov., isolated from feces of the Anser Albifrons in China.</title>
        <authorList>
            <person name="Liu Q."/>
        </authorList>
    </citation>
    <scope>NUCLEOTIDE SEQUENCE [LARGE SCALE GENOMIC DNA]</scope>
    <source>
        <strain evidence="8 9">4H37-19</strain>
    </source>
</reference>
<keyword evidence="7" id="KW-0472">Membrane</keyword>
<dbReference type="GO" id="GO:0015171">
    <property type="term" value="F:amino acid transmembrane transporter activity"/>
    <property type="evidence" value="ECO:0007669"/>
    <property type="project" value="TreeGrafter"/>
</dbReference>
<dbReference type="Gene3D" id="1.20.1740.10">
    <property type="entry name" value="Amino acid/polyamine transporter I"/>
    <property type="match status" value="1"/>
</dbReference>
<protein>
    <submittedName>
        <fullName evidence="8">Amino acid permease</fullName>
    </submittedName>
</protein>
<keyword evidence="5" id="KW-0029">Amino-acid transport</keyword>
<dbReference type="PROSITE" id="PS00218">
    <property type="entry name" value="AMINO_ACID_PERMEASE_1"/>
    <property type="match status" value="1"/>
</dbReference>
<evidence type="ECO:0000256" key="3">
    <source>
        <dbReference type="ARBA" id="ARBA00022448"/>
    </source>
</evidence>
<keyword evidence="3" id="KW-0813">Transport</keyword>
<evidence type="ECO:0000256" key="2">
    <source>
        <dbReference type="ARBA" id="ARBA00008583"/>
    </source>
</evidence>
<dbReference type="GO" id="GO:0016020">
    <property type="term" value="C:membrane"/>
    <property type="evidence" value="ECO:0007669"/>
    <property type="project" value="UniProtKB-SubCell"/>
</dbReference>
<dbReference type="AlphaFoldDB" id="A0A7H0SNY2"/>
<comment type="similarity">
    <text evidence="2">Belongs to the amino acid-polyamine-organocation (APC) superfamily. Amino acid transporter (AAT) (TC 2.A.3.1) family.</text>
</comment>
<gene>
    <name evidence="8" type="ORF">GP475_06100</name>
</gene>
<evidence type="ECO:0000313" key="8">
    <source>
        <dbReference type="EMBL" id="QNQ90257.1"/>
    </source>
</evidence>
<dbReference type="PANTHER" id="PTHR43341">
    <property type="entry name" value="AMINO ACID PERMEASE"/>
    <property type="match status" value="1"/>
</dbReference>
<accession>A0A7H0SNY2</accession>
<dbReference type="InterPro" id="IPR050524">
    <property type="entry name" value="APC_YAT"/>
</dbReference>
<dbReference type="InterPro" id="IPR004841">
    <property type="entry name" value="AA-permease/SLC12A_dom"/>
</dbReference>